<dbReference type="NCBIfam" id="TIGR02646">
    <property type="entry name" value="retron system putative HNH endonuclease"/>
    <property type="match status" value="1"/>
</dbReference>
<dbReference type="InterPro" id="IPR013467">
    <property type="entry name" value="HNH78-like"/>
</dbReference>
<proteinExistence type="predicted"/>
<feature type="region of interest" description="Disordered" evidence="1">
    <location>
        <begin position="1"/>
        <end position="22"/>
    </location>
</feature>
<dbReference type="Proteomes" id="UP000474758">
    <property type="component" value="Unassembled WGS sequence"/>
</dbReference>
<gene>
    <name evidence="2" type="ORF">G5V65_16635</name>
</gene>
<reference evidence="2 3" key="1">
    <citation type="submission" date="2020-02" db="EMBL/GenBank/DDBJ databases">
        <title>Rhodobacter translucens sp. nov., a novel bacterium isolated from activated sludge.</title>
        <authorList>
            <person name="Liu J."/>
        </authorList>
    </citation>
    <scope>NUCLEOTIDE SEQUENCE [LARGE SCALE GENOMIC DNA]</scope>
    <source>
        <strain evidence="2 3">HX-7-19</strain>
    </source>
</reference>
<evidence type="ECO:0000313" key="3">
    <source>
        <dbReference type="Proteomes" id="UP000474758"/>
    </source>
</evidence>
<comment type="caution">
    <text evidence="2">The sequence shown here is derived from an EMBL/GenBank/DDBJ whole genome shotgun (WGS) entry which is preliminary data.</text>
</comment>
<evidence type="ECO:0000256" key="1">
    <source>
        <dbReference type="SAM" id="MobiDB-lite"/>
    </source>
</evidence>
<keyword evidence="3" id="KW-1185">Reference proteome</keyword>
<sequence>MITKGAEPRSLTEHRAQAHSNYDNYTQKDELRAALVSEQKGLCCYCTGRIRANSTSMKIEHWRCQSDHAELQLVYANLLGACLGGDGRSAAEQHCDTRKGNLDLKWNPADSAHMIETKVRYLFDGTIESNDVDFNSQLNEVLGLNIGFLRSNRKAALDSVLAWWRSTPNAKTKIPQQINSRVNGLEHQPFSPVAVWFMREKLAGTTK</sequence>
<dbReference type="EMBL" id="JAALFE010000018">
    <property type="protein sequence ID" value="NGQ92520.1"/>
    <property type="molecule type" value="Genomic_DNA"/>
</dbReference>
<accession>A0A6M1TWH6</accession>
<name>A0A6M1TWH6_9RHOB</name>
<evidence type="ECO:0000313" key="2">
    <source>
        <dbReference type="EMBL" id="NGQ92520.1"/>
    </source>
</evidence>
<dbReference type="AlphaFoldDB" id="A0A6M1TWH6"/>
<organism evidence="2 3">
    <name type="scientific">Paragemmobacter kunshanensis</name>
    <dbReference type="NCBI Taxonomy" id="2583234"/>
    <lineage>
        <taxon>Bacteria</taxon>
        <taxon>Pseudomonadati</taxon>
        <taxon>Pseudomonadota</taxon>
        <taxon>Alphaproteobacteria</taxon>
        <taxon>Rhodobacterales</taxon>
        <taxon>Paracoccaceae</taxon>
        <taxon>Paragemmobacter</taxon>
    </lineage>
</organism>
<feature type="compositionally biased region" description="Basic and acidic residues" evidence="1">
    <location>
        <begin position="1"/>
        <end position="16"/>
    </location>
</feature>
<protein>
    <submittedName>
        <fullName evidence="2">TIGR02646 family protein</fullName>
    </submittedName>
</protein>